<dbReference type="Proteomes" id="UP000266934">
    <property type="component" value="Chromosome"/>
</dbReference>
<name>A0A348G4X7_9HYPH</name>
<gene>
    <name evidence="6" type="ORF">BLTE_32950</name>
</gene>
<dbReference type="InterPro" id="IPR023353">
    <property type="entry name" value="LemA-like_dom_sf"/>
</dbReference>
<dbReference type="PANTHER" id="PTHR34478:SF1">
    <property type="entry name" value="PROTEIN LEMA"/>
    <property type="match status" value="1"/>
</dbReference>
<comment type="similarity">
    <text evidence="2">Belongs to the LemA family.</text>
</comment>
<dbReference type="RefSeq" id="WP_126401687.1">
    <property type="nucleotide sequence ID" value="NZ_AP018907.1"/>
</dbReference>
<reference evidence="6 7" key="1">
    <citation type="submission" date="2018-08" db="EMBL/GenBank/DDBJ databases">
        <title>Complete genome sequencing of Blastochloris tepida GI.</title>
        <authorList>
            <person name="Tsukatani Y."/>
            <person name="Mori H."/>
        </authorList>
    </citation>
    <scope>NUCLEOTIDE SEQUENCE [LARGE SCALE GENOMIC DNA]</scope>
    <source>
        <strain evidence="6 7">GI</strain>
    </source>
</reference>
<evidence type="ECO:0000313" key="7">
    <source>
        <dbReference type="Proteomes" id="UP000266934"/>
    </source>
</evidence>
<organism evidence="6 7">
    <name type="scientific">Blastochloris tepida</name>
    <dbReference type="NCBI Taxonomy" id="2233851"/>
    <lineage>
        <taxon>Bacteria</taxon>
        <taxon>Pseudomonadati</taxon>
        <taxon>Pseudomonadota</taxon>
        <taxon>Alphaproteobacteria</taxon>
        <taxon>Hyphomicrobiales</taxon>
        <taxon>Blastochloridaceae</taxon>
        <taxon>Blastochloris</taxon>
    </lineage>
</organism>
<keyword evidence="4" id="KW-1133">Transmembrane helix</keyword>
<evidence type="ECO:0000313" key="6">
    <source>
        <dbReference type="EMBL" id="BBF94610.1"/>
    </source>
</evidence>
<evidence type="ECO:0000256" key="3">
    <source>
        <dbReference type="ARBA" id="ARBA00022692"/>
    </source>
</evidence>
<dbReference type="EMBL" id="AP018907">
    <property type="protein sequence ID" value="BBF94610.1"/>
    <property type="molecule type" value="Genomic_DNA"/>
</dbReference>
<dbReference type="OrthoDB" id="9804152at2"/>
<protein>
    <submittedName>
        <fullName evidence="6">Membrane protein</fullName>
    </submittedName>
</protein>
<evidence type="ECO:0000256" key="2">
    <source>
        <dbReference type="ARBA" id="ARBA00008854"/>
    </source>
</evidence>
<dbReference type="GO" id="GO:0016020">
    <property type="term" value="C:membrane"/>
    <property type="evidence" value="ECO:0007669"/>
    <property type="project" value="UniProtKB-SubCell"/>
</dbReference>
<evidence type="ECO:0000256" key="1">
    <source>
        <dbReference type="ARBA" id="ARBA00004167"/>
    </source>
</evidence>
<keyword evidence="7" id="KW-1185">Reference proteome</keyword>
<proteinExistence type="inferred from homology"/>
<accession>A0A348G4X7</accession>
<keyword evidence="5" id="KW-0472">Membrane</keyword>
<dbReference type="PANTHER" id="PTHR34478">
    <property type="entry name" value="PROTEIN LEMA"/>
    <property type="match status" value="1"/>
</dbReference>
<evidence type="ECO:0000256" key="4">
    <source>
        <dbReference type="ARBA" id="ARBA00022989"/>
    </source>
</evidence>
<dbReference type="KEGG" id="blag:BLTE_32950"/>
<sequence length="186" mass="20076">MELVLLGLIVLAAVVAVVIYNRLVALRQSVANAGGDIDVQLRQRYDLVPQLVETVKGYAQHESAVLEKLTQARAAVAQAATPADRLAAEAGLGRAIGGLFAVAEAYPDLKASANFQMLQTQLMDIENKIAAARRFLNNSVREYNAALEQFPAIFFAARLGFQPAAFYDLPADRAAEMAEPAKVSFK</sequence>
<comment type="subcellular location">
    <subcellularLocation>
        <location evidence="1">Membrane</location>
        <topology evidence="1">Single-pass membrane protein</topology>
    </subcellularLocation>
</comment>
<dbReference type="Pfam" id="PF04011">
    <property type="entry name" value="LemA"/>
    <property type="match status" value="1"/>
</dbReference>
<dbReference type="AlphaFoldDB" id="A0A348G4X7"/>
<dbReference type="Gene3D" id="1.20.1440.20">
    <property type="entry name" value="LemA-like domain"/>
    <property type="match status" value="1"/>
</dbReference>
<evidence type="ECO:0000256" key="5">
    <source>
        <dbReference type="ARBA" id="ARBA00023136"/>
    </source>
</evidence>
<dbReference type="InterPro" id="IPR007156">
    <property type="entry name" value="MamQ_LemA"/>
</dbReference>
<dbReference type="SUPFAM" id="SSF140478">
    <property type="entry name" value="LemA-like"/>
    <property type="match status" value="1"/>
</dbReference>
<keyword evidence="3" id="KW-0812">Transmembrane</keyword>